<dbReference type="InParanoid" id="K3W740"/>
<name>K3W740_GLOUD</name>
<feature type="chain" id="PRO_5003867332" description="SCP domain-containing protein" evidence="1">
    <location>
        <begin position="23"/>
        <end position="89"/>
    </location>
</feature>
<evidence type="ECO:0000256" key="1">
    <source>
        <dbReference type="SAM" id="SignalP"/>
    </source>
</evidence>
<evidence type="ECO:0000313" key="2">
    <source>
        <dbReference type="EnsemblProtists" id="PYU1_T000781"/>
    </source>
</evidence>
<dbReference type="EnsemblProtists" id="PYU1_T000781">
    <property type="protein sequence ID" value="PYU1_T000781"/>
    <property type="gene ID" value="PYU1_G000781"/>
</dbReference>
<dbReference type="VEuPathDB" id="FungiDB:PYU1_G000781"/>
<keyword evidence="3" id="KW-1185">Reference proteome</keyword>
<dbReference type="AlphaFoldDB" id="K3W740"/>
<feature type="signal peptide" evidence="1">
    <location>
        <begin position="1"/>
        <end position="22"/>
    </location>
</feature>
<evidence type="ECO:0008006" key="4">
    <source>
        <dbReference type="Google" id="ProtNLM"/>
    </source>
</evidence>
<reference evidence="2" key="3">
    <citation type="submission" date="2015-02" db="UniProtKB">
        <authorList>
            <consortium name="EnsemblProtists"/>
        </authorList>
    </citation>
    <scope>IDENTIFICATION</scope>
    <source>
        <strain evidence="2">DAOM BR144</strain>
    </source>
</reference>
<keyword evidence="1" id="KW-0732">Signal</keyword>
<protein>
    <recommendedName>
        <fullName evidence="4">SCP domain-containing protein</fullName>
    </recommendedName>
</protein>
<dbReference type="EMBL" id="GL376620">
    <property type="status" value="NOT_ANNOTATED_CDS"/>
    <property type="molecule type" value="Genomic_DNA"/>
</dbReference>
<dbReference type="Proteomes" id="UP000019132">
    <property type="component" value="Unassembled WGS sequence"/>
</dbReference>
<dbReference type="STRING" id="431595.K3W740"/>
<sequence>MRVTRAALGCLLLSGGAYVAATAEIHSMGTLVSCPADRAAPCLWAGENGQVIDAHALRSRMLAANSVGGLDTETAARNLERHMTYLESK</sequence>
<reference evidence="3" key="2">
    <citation type="submission" date="2010-04" db="EMBL/GenBank/DDBJ databases">
        <authorList>
            <person name="Buell R."/>
            <person name="Hamilton J."/>
            <person name="Hostetler J."/>
        </authorList>
    </citation>
    <scope>NUCLEOTIDE SEQUENCE [LARGE SCALE GENOMIC DNA]</scope>
    <source>
        <strain evidence="3">DAOM:BR144</strain>
    </source>
</reference>
<proteinExistence type="predicted"/>
<reference evidence="3" key="1">
    <citation type="journal article" date="2010" name="Genome Biol.">
        <title>Genome sequence of the necrotrophic plant pathogen Pythium ultimum reveals original pathogenicity mechanisms and effector repertoire.</title>
        <authorList>
            <person name="Levesque C.A."/>
            <person name="Brouwer H."/>
            <person name="Cano L."/>
            <person name="Hamilton J.P."/>
            <person name="Holt C."/>
            <person name="Huitema E."/>
            <person name="Raffaele S."/>
            <person name="Robideau G.P."/>
            <person name="Thines M."/>
            <person name="Win J."/>
            <person name="Zerillo M.M."/>
            <person name="Beakes G.W."/>
            <person name="Boore J.L."/>
            <person name="Busam D."/>
            <person name="Dumas B."/>
            <person name="Ferriera S."/>
            <person name="Fuerstenberg S.I."/>
            <person name="Gachon C.M."/>
            <person name="Gaulin E."/>
            <person name="Govers F."/>
            <person name="Grenville-Briggs L."/>
            <person name="Horner N."/>
            <person name="Hostetler J."/>
            <person name="Jiang R.H."/>
            <person name="Johnson J."/>
            <person name="Krajaejun T."/>
            <person name="Lin H."/>
            <person name="Meijer H.J."/>
            <person name="Moore B."/>
            <person name="Morris P."/>
            <person name="Phuntmart V."/>
            <person name="Puiu D."/>
            <person name="Shetty J."/>
            <person name="Stajich J.E."/>
            <person name="Tripathy S."/>
            <person name="Wawra S."/>
            <person name="van West P."/>
            <person name="Whitty B.R."/>
            <person name="Coutinho P.M."/>
            <person name="Henrissat B."/>
            <person name="Martin F."/>
            <person name="Thomas P.D."/>
            <person name="Tyler B.M."/>
            <person name="De Vries R.P."/>
            <person name="Kamoun S."/>
            <person name="Yandell M."/>
            <person name="Tisserat N."/>
            <person name="Buell C.R."/>
        </authorList>
    </citation>
    <scope>NUCLEOTIDE SEQUENCE</scope>
    <source>
        <strain evidence="3">DAOM:BR144</strain>
    </source>
</reference>
<dbReference type="HOGENOM" id="CLU_2459687_0_0_1"/>
<organism evidence="2 3">
    <name type="scientific">Globisporangium ultimum (strain ATCC 200006 / CBS 805.95 / DAOM BR144)</name>
    <name type="common">Pythium ultimum</name>
    <dbReference type="NCBI Taxonomy" id="431595"/>
    <lineage>
        <taxon>Eukaryota</taxon>
        <taxon>Sar</taxon>
        <taxon>Stramenopiles</taxon>
        <taxon>Oomycota</taxon>
        <taxon>Peronosporomycetes</taxon>
        <taxon>Pythiales</taxon>
        <taxon>Pythiaceae</taxon>
        <taxon>Globisporangium</taxon>
    </lineage>
</organism>
<accession>K3W740</accession>
<evidence type="ECO:0000313" key="3">
    <source>
        <dbReference type="Proteomes" id="UP000019132"/>
    </source>
</evidence>